<dbReference type="InterPro" id="IPR006119">
    <property type="entry name" value="Resolv_N"/>
</dbReference>
<dbReference type="GO" id="GO:0003677">
    <property type="term" value="F:DNA binding"/>
    <property type="evidence" value="ECO:0007669"/>
    <property type="project" value="InterPro"/>
</dbReference>
<accession>A0A412CI09</accession>
<feature type="domain" description="Resolvase/invertase-type recombinase catalytic" evidence="1">
    <location>
        <begin position="5"/>
        <end position="50"/>
    </location>
</feature>
<gene>
    <name evidence="2" type="ORF">DWY77_00290</name>
</gene>
<dbReference type="Gene3D" id="3.40.50.1390">
    <property type="entry name" value="Resolvase, N-terminal catalytic domain"/>
    <property type="match status" value="1"/>
</dbReference>
<evidence type="ECO:0000313" key="3">
    <source>
        <dbReference type="Proteomes" id="UP000286147"/>
    </source>
</evidence>
<dbReference type="InterPro" id="IPR036162">
    <property type="entry name" value="Resolvase-like_N_sf"/>
</dbReference>
<evidence type="ECO:0000259" key="1">
    <source>
        <dbReference type="Pfam" id="PF00239"/>
    </source>
</evidence>
<name>A0A412CI09_9FIRM</name>
<proteinExistence type="predicted"/>
<organism evidence="2 3">
    <name type="scientific">Megamonas rupellensis</name>
    <dbReference type="NCBI Taxonomy" id="491921"/>
    <lineage>
        <taxon>Bacteria</taxon>
        <taxon>Bacillati</taxon>
        <taxon>Bacillota</taxon>
        <taxon>Negativicutes</taxon>
        <taxon>Selenomonadales</taxon>
        <taxon>Selenomonadaceae</taxon>
        <taxon>Megamonas</taxon>
    </lineage>
</organism>
<dbReference type="RefSeq" id="WP_118035349.1">
    <property type="nucleotide sequence ID" value="NZ_QRTP01000001.1"/>
</dbReference>
<dbReference type="GO" id="GO:0000150">
    <property type="term" value="F:DNA strand exchange activity"/>
    <property type="evidence" value="ECO:0007669"/>
    <property type="project" value="InterPro"/>
</dbReference>
<comment type="caution">
    <text evidence="2">The sequence shown here is derived from an EMBL/GenBank/DDBJ whole genome shotgun (WGS) entry which is preliminary data.</text>
</comment>
<dbReference type="Proteomes" id="UP000286147">
    <property type="component" value="Unassembled WGS sequence"/>
</dbReference>
<sequence length="65" mass="7705">MLKTVIYARYSSDKQNEQSIEGQIHECEQFAKTHDMIIIKHYINHILSDTTNNLQNIHYINLQLC</sequence>
<evidence type="ECO:0000313" key="2">
    <source>
        <dbReference type="EMBL" id="RGQ87041.1"/>
    </source>
</evidence>
<dbReference type="Pfam" id="PF00239">
    <property type="entry name" value="Resolvase"/>
    <property type="match status" value="1"/>
</dbReference>
<dbReference type="EMBL" id="QRTP01000001">
    <property type="protein sequence ID" value="RGQ87041.1"/>
    <property type="molecule type" value="Genomic_DNA"/>
</dbReference>
<dbReference type="SUPFAM" id="SSF53041">
    <property type="entry name" value="Resolvase-like"/>
    <property type="match status" value="1"/>
</dbReference>
<dbReference type="AlphaFoldDB" id="A0A412CI09"/>
<reference evidence="2 3" key="1">
    <citation type="submission" date="2018-08" db="EMBL/GenBank/DDBJ databases">
        <title>A genome reference for cultivated species of the human gut microbiota.</title>
        <authorList>
            <person name="Zou Y."/>
            <person name="Xue W."/>
            <person name="Luo G."/>
        </authorList>
    </citation>
    <scope>NUCLEOTIDE SEQUENCE [LARGE SCALE GENOMIC DNA]</scope>
    <source>
        <strain evidence="2 3">AF27-12</strain>
    </source>
</reference>
<protein>
    <recommendedName>
        <fullName evidence="1">Resolvase/invertase-type recombinase catalytic domain-containing protein</fullName>
    </recommendedName>
</protein>